<comment type="caution">
    <text evidence="1">The sequence shown here is derived from an EMBL/GenBank/DDBJ whole genome shotgun (WGS) entry which is preliminary data.</text>
</comment>
<evidence type="ECO:0000313" key="1">
    <source>
        <dbReference type="EMBL" id="KAH3725582.1"/>
    </source>
</evidence>
<dbReference type="AlphaFoldDB" id="A0A9D4CIJ5"/>
<dbReference type="EMBL" id="JAIWYP010000012">
    <property type="protein sequence ID" value="KAH3725582.1"/>
    <property type="molecule type" value="Genomic_DNA"/>
</dbReference>
<dbReference type="Proteomes" id="UP000828390">
    <property type="component" value="Unassembled WGS sequence"/>
</dbReference>
<proteinExistence type="predicted"/>
<name>A0A9D4CIJ5_DREPO</name>
<reference evidence="1" key="2">
    <citation type="submission" date="2020-11" db="EMBL/GenBank/DDBJ databases">
        <authorList>
            <person name="McCartney M.A."/>
            <person name="Auch B."/>
            <person name="Kono T."/>
            <person name="Mallez S."/>
            <person name="Becker A."/>
            <person name="Gohl D.M."/>
            <person name="Silverstein K.A.T."/>
            <person name="Koren S."/>
            <person name="Bechman K.B."/>
            <person name="Herman A."/>
            <person name="Abrahante J.E."/>
            <person name="Garbe J."/>
        </authorList>
    </citation>
    <scope>NUCLEOTIDE SEQUENCE</scope>
    <source>
        <strain evidence="1">Duluth1</strain>
        <tissue evidence="1">Whole animal</tissue>
    </source>
</reference>
<reference evidence="1" key="1">
    <citation type="journal article" date="2019" name="bioRxiv">
        <title>The Genome of the Zebra Mussel, Dreissena polymorpha: A Resource for Invasive Species Research.</title>
        <authorList>
            <person name="McCartney M.A."/>
            <person name="Auch B."/>
            <person name="Kono T."/>
            <person name="Mallez S."/>
            <person name="Zhang Y."/>
            <person name="Obille A."/>
            <person name="Becker A."/>
            <person name="Abrahante J.E."/>
            <person name="Garbe J."/>
            <person name="Badalamenti J.P."/>
            <person name="Herman A."/>
            <person name="Mangelson H."/>
            <person name="Liachko I."/>
            <person name="Sullivan S."/>
            <person name="Sone E.D."/>
            <person name="Koren S."/>
            <person name="Silverstein K.A.T."/>
            <person name="Beckman K.B."/>
            <person name="Gohl D.M."/>
        </authorList>
    </citation>
    <scope>NUCLEOTIDE SEQUENCE</scope>
    <source>
        <strain evidence="1">Duluth1</strain>
        <tissue evidence="1">Whole animal</tissue>
    </source>
</reference>
<gene>
    <name evidence="1" type="ORF">DPMN_051428</name>
</gene>
<organism evidence="1 2">
    <name type="scientific">Dreissena polymorpha</name>
    <name type="common">Zebra mussel</name>
    <name type="synonym">Mytilus polymorpha</name>
    <dbReference type="NCBI Taxonomy" id="45954"/>
    <lineage>
        <taxon>Eukaryota</taxon>
        <taxon>Metazoa</taxon>
        <taxon>Spiralia</taxon>
        <taxon>Lophotrochozoa</taxon>
        <taxon>Mollusca</taxon>
        <taxon>Bivalvia</taxon>
        <taxon>Autobranchia</taxon>
        <taxon>Heteroconchia</taxon>
        <taxon>Euheterodonta</taxon>
        <taxon>Imparidentia</taxon>
        <taxon>Neoheterodontei</taxon>
        <taxon>Myida</taxon>
        <taxon>Dreissenoidea</taxon>
        <taxon>Dreissenidae</taxon>
        <taxon>Dreissena</taxon>
    </lineage>
</organism>
<keyword evidence="2" id="KW-1185">Reference proteome</keyword>
<protein>
    <submittedName>
        <fullName evidence="1">Uncharacterized protein</fullName>
    </submittedName>
</protein>
<sequence length="63" mass="7009">MRRKKQGRETLLSLGRQVFYGKNSLLKTDALGRSAHCDGVMFLPPMMDNTGYLRVGALPVESP</sequence>
<accession>A0A9D4CIJ5</accession>
<evidence type="ECO:0000313" key="2">
    <source>
        <dbReference type="Proteomes" id="UP000828390"/>
    </source>
</evidence>